<comment type="subcellular location">
    <subcellularLocation>
        <location evidence="2">Membrane</location>
        <topology evidence="2">Multi-pass membrane protein</topology>
    </subcellularLocation>
</comment>
<keyword evidence="5 11" id="KW-0812">Transmembrane</keyword>
<feature type="domain" description="Reelin" evidence="15">
    <location>
        <begin position="12"/>
        <end position="177"/>
    </location>
</feature>
<feature type="chain" id="PRO_5035883844" evidence="12">
    <location>
        <begin position="18"/>
        <end position="573"/>
    </location>
</feature>
<evidence type="ECO:0000256" key="3">
    <source>
        <dbReference type="ARBA" id="ARBA00009195"/>
    </source>
</evidence>
<dbReference type="InterPro" id="IPR005018">
    <property type="entry name" value="DOMON_domain"/>
</dbReference>
<dbReference type="PROSITE" id="PS50836">
    <property type="entry name" value="DOMON"/>
    <property type="match status" value="1"/>
</dbReference>
<evidence type="ECO:0000313" key="16">
    <source>
        <dbReference type="EMBL" id="CAG5895628.1"/>
    </source>
</evidence>
<keyword evidence="10" id="KW-0325">Glycoprotein</keyword>
<evidence type="ECO:0000256" key="9">
    <source>
        <dbReference type="ARBA" id="ARBA00023136"/>
    </source>
</evidence>
<keyword evidence="4" id="KW-0813">Transport</keyword>
<feature type="transmembrane region" description="Helical" evidence="11">
    <location>
        <begin position="404"/>
        <end position="426"/>
    </location>
</feature>
<evidence type="ECO:0000256" key="10">
    <source>
        <dbReference type="ARBA" id="ARBA00023180"/>
    </source>
</evidence>
<dbReference type="Gene3D" id="2.60.40.4060">
    <property type="entry name" value="Reeler domain"/>
    <property type="match status" value="1"/>
</dbReference>
<feature type="transmembrane region" description="Helical" evidence="11">
    <location>
        <begin position="471"/>
        <end position="492"/>
    </location>
</feature>
<dbReference type="InterPro" id="IPR002861">
    <property type="entry name" value="Reeler_dom"/>
</dbReference>
<evidence type="ECO:0000256" key="2">
    <source>
        <dbReference type="ARBA" id="ARBA00004141"/>
    </source>
</evidence>
<evidence type="ECO:0000256" key="6">
    <source>
        <dbReference type="ARBA" id="ARBA00022982"/>
    </source>
</evidence>
<keyword evidence="12" id="KW-0732">Signal</keyword>
<dbReference type="PROSITE" id="PS50939">
    <property type="entry name" value="CYTOCHROME_B561"/>
    <property type="match status" value="1"/>
</dbReference>
<comment type="caution">
    <text evidence="16">The sequence shown here is derived from an EMBL/GenBank/DDBJ whole genome shotgun (WGS) entry which is preliminary data.</text>
</comment>
<dbReference type="PANTHER" id="PTHR45828">
    <property type="entry name" value="CYTOCHROME B561/FERRIC REDUCTASE TRANSMEMBRANE"/>
    <property type="match status" value="1"/>
</dbReference>
<feature type="signal peptide" evidence="12">
    <location>
        <begin position="1"/>
        <end position="17"/>
    </location>
</feature>
<dbReference type="CDD" id="cd08760">
    <property type="entry name" value="Cyt_b561_FRRS1_like"/>
    <property type="match status" value="1"/>
</dbReference>
<dbReference type="Gene3D" id="1.20.120.1770">
    <property type="match status" value="1"/>
</dbReference>
<dbReference type="EMBL" id="CAJRST010006668">
    <property type="protein sequence ID" value="CAG5895628.1"/>
    <property type="molecule type" value="Genomic_DNA"/>
</dbReference>
<dbReference type="SMART" id="SM00665">
    <property type="entry name" value="B561"/>
    <property type="match status" value="1"/>
</dbReference>
<sequence>MDTALLVLLCAFPVVWCYSSGLIMDSCGDLLPHHSGLRPQTGPSPYTVTTEHSSYRPGEEVKVMLQGPASSPFIGFLLQARVVGDSFPVGWFSLISTAAQLLTCHHRSNASVSHRSNSAKNSIQVAWKSEPSGDIKAVTFHASFVQNYQVFWVNVTSPSLKIVNDYQDGSTSSPTPPVSSTPQLHGISSAGCGITKVCFSQPPNCDPTVFPDCYFMSAMMTSPNGPAIRYEMTGPSDGYIAFGFSDDQMMGNDDIYICGVGNNGRLWVQRAFSTGRSAPQVVPLGNVSEVKTSMQNRVLSCSFTSTNMISTKATSGFKKSYHLMFAHGPSNRGGIQIHTGTFISANKIDVSRPSLAPKAGLPCLIQAHGALMLIAWMTLGSMGMMVARYLRAAAGGLNFLGKDVWFLVHVAVMSLTLAATAIGFILSFSHVKAWSGGAHPVLGCIVMILSSLQLFLALLRCGPQHKLRFLFSWFHALNGMAIKAIAVAAIFTGLELIDSTTDHWLMKVMGGFVGWEVLFYILLEYHLKWKVKGNDDTASLGSKMIRADSLLVTLYFLGNFSFLIALLVGIGML</sequence>
<evidence type="ECO:0000256" key="5">
    <source>
        <dbReference type="ARBA" id="ARBA00022692"/>
    </source>
</evidence>
<gene>
    <name evidence="16" type="ORF">MMEN_LOCUS6735</name>
</gene>
<dbReference type="GO" id="GO:0016020">
    <property type="term" value="C:membrane"/>
    <property type="evidence" value="ECO:0007669"/>
    <property type="project" value="UniProtKB-SubCell"/>
</dbReference>
<evidence type="ECO:0000256" key="11">
    <source>
        <dbReference type="SAM" id="Phobius"/>
    </source>
</evidence>
<dbReference type="Pfam" id="PF03351">
    <property type="entry name" value="DOMON"/>
    <property type="match status" value="1"/>
</dbReference>
<comment type="cofactor">
    <cofactor evidence="1">
        <name>heme b</name>
        <dbReference type="ChEBI" id="CHEBI:60344"/>
    </cofactor>
</comment>
<dbReference type="CDD" id="cd08544">
    <property type="entry name" value="Reeler"/>
    <property type="match status" value="1"/>
</dbReference>
<feature type="transmembrane region" description="Helical" evidence="11">
    <location>
        <begin position="504"/>
        <end position="523"/>
    </location>
</feature>
<evidence type="ECO:0000256" key="12">
    <source>
        <dbReference type="SAM" id="SignalP"/>
    </source>
</evidence>
<feature type="transmembrane region" description="Helical" evidence="11">
    <location>
        <begin position="438"/>
        <end position="459"/>
    </location>
</feature>
<dbReference type="SMART" id="SM00664">
    <property type="entry name" value="DoH"/>
    <property type="match status" value="1"/>
</dbReference>
<dbReference type="CDD" id="cd09628">
    <property type="entry name" value="DOMON_SDR_2_like"/>
    <property type="match status" value="1"/>
</dbReference>
<dbReference type="FunFam" id="2.60.40.4060:FF:000003">
    <property type="entry name" value="Ferric chelate reductase 1"/>
    <property type="match status" value="1"/>
</dbReference>
<dbReference type="InterPro" id="IPR006593">
    <property type="entry name" value="Cyt_b561/ferric_Rdtase_TM"/>
</dbReference>
<feature type="domain" description="DOMON" evidence="13">
    <location>
        <begin position="212"/>
        <end position="328"/>
    </location>
</feature>
<dbReference type="InterPro" id="IPR051237">
    <property type="entry name" value="Ferric-chelate_Red/DefProt"/>
</dbReference>
<dbReference type="Proteomes" id="UP000677803">
    <property type="component" value="Unassembled WGS sequence"/>
</dbReference>
<evidence type="ECO:0000256" key="4">
    <source>
        <dbReference type="ARBA" id="ARBA00022448"/>
    </source>
</evidence>
<evidence type="ECO:0000256" key="7">
    <source>
        <dbReference type="ARBA" id="ARBA00022989"/>
    </source>
</evidence>
<keyword evidence="8" id="KW-0408">Iron</keyword>
<dbReference type="AlphaFoldDB" id="A0A8S4AVA4"/>
<dbReference type="OrthoDB" id="2419613at2759"/>
<feature type="transmembrane region" description="Helical" evidence="11">
    <location>
        <begin position="370"/>
        <end position="392"/>
    </location>
</feature>
<dbReference type="PROSITE" id="PS51019">
    <property type="entry name" value="REELIN"/>
    <property type="match status" value="1"/>
</dbReference>
<evidence type="ECO:0000259" key="13">
    <source>
        <dbReference type="PROSITE" id="PS50836"/>
    </source>
</evidence>
<evidence type="ECO:0000259" key="14">
    <source>
        <dbReference type="PROSITE" id="PS50939"/>
    </source>
</evidence>
<evidence type="ECO:0000256" key="1">
    <source>
        <dbReference type="ARBA" id="ARBA00001970"/>
    </source>
</evidence>
<dbReference type="InterPro" id="IPR042307">
    <property type="entry name" value="Reeler_sf"/>
</dbReference>
<reference evidence="16" key="1">
    <citation type="submission" date="2021-05" db="EMBL/GenBank/DDBJ databases">
        <authorList>
            <person name="Tigano A."/>
        </authorList>
    </citation>
    <scope>NUCLEOTIDE SEQUENCE</scope>
</reference>
<organism evidence="16 17">
    <name type="scientific">Menidia menidia</name>
    <name type="common">Atlantic silverside</name>
    <dbReference type="NCBI Taxonomy" id="238744"/>
    <lineage>
        <taxon>Eukaryota</taxon>
        <taxon>Metazoa</taxon>
        <taxon>Chordata</taxon>
        <taxon>Craniata</taxon>
        <taxon>Vertebrata</taxon>
        <taxon>Euteleostomi</taxon>
        <taxon>Actinopterygii</taxon>
        <taxon>Neopterygii</taxon>
        <taxon>Teleostei</taxon>
        <taxon>Neoteleostei</taxon>
        <taxon>Acanthomorphata</taxon>
        <taxon>Ovalentaria</taxon>
        <taxon>Atherinomorphae</taxon>
        <taxon>Atheriniformes</taxon>
        <taxon>Atherinopsidae</taxon>
        <taxon>Menidiinae</taxon>
        <taxon>Menidia</taxon>
    </lineage>
</organism>
<keyword evidence="6" id="KW-0249">Electron transport</keyword>
<comment type="similarity">
    <text evidence="3">Belongs to the FRRS1 family.</text>
</comment>
<proteinExistence type="inferred from homology"/>
<feature type="domain" description="Cytochrome b561" evidence="14">
    <location>
        <begin position="332"/>
        <end position="529"/>
    </location>
</feature>
<keyword evidence="7 11" id="KW-1133">Transmembrane helix</keyword>
<keyword evidence="9 11" id="KW-0472">Membrane</keyword>
<evidence type="ECO:0000256" key="8">
    <source>
        <dbReference type="ARBA" id="ARBA00023004"/>
    </source>
</evidence>
<feature type="transmembrane region" description="Helical" evidence="11">
    <location>
        <begin position="550"/>
        <end position="572"/>
    </location>
</feature>
<dbReference type="PANTHER" id="PTHR45828:SF44">
    <property type="entry name" value="FERRIC-CHELATE REDUCTASE 1-RELATED"/>
    <property type="match status" value="1"/>
</dbReference>
<protein>
    <submittedName>
        <fullName evidence="16">(Atlantic silverside) hypothetical protein</fullName>
    </submittedName>
</protein>
<evidence type="ECO:0000313" key="17">
    <source>
        <dbReference type="Proteomes" id="UP000677803"/>
    </source>
</evidence>
<evidence type="ECO:0000259" key="15">
    <source>
        <dbReference type="PROSITE" id="PS51019"/>
    </source>
</evidence>
<dbReference type="Pfam" id="PF02014">
    <property type="entry name" value="Reeler"/>
    <property type="match status" value="1"/>
</dbReference>
<accession>A0A8S4AVA4</accession>
<keyword evidence="17" id="KW-1185">Reference proteome</keyword>
<name>A0A8S4AVA4_9TELE</name>